<proteinExistence type="predicted"/>
<sequence>MQALSSLLMEKGAITIWEHYISAITGIQKQLNLYTIGVEHDLLRLETMAVSSTEGRRQLGRARWEHTTLLEHLHCLNYNAHSAWTHSGVDKSCTLLAWLVRQEDPQRPILSVTISPATELHTQRKIHVAFAQHYESLYTAVTRIANTAFETFLADANLPQVPPDEALELTVDITPFEIREAIQLLALGKTLGPDGHSQEFYKTRATLLVPHLQILYNKAFLCSFLPQ</sequence>
<evidence type="ECO:0000313" key="2">
    <source>
        <dbReference type="Proteomes" id="UP001066276"/>
    </source>
</evidence>
<dbReference type="AlphaFoldDB" id="A0AAV7N961"/>
<dbReference type="EMBL" id="JANPWB010000012">
    <property type="protein sequence ID" value="KAJ1112568.1"/>
    <property type="molecule type" value="Genomic_DNA"/>
</dbReference>
<accession>A0AAV7N961</accession>
<organism evidence="1 2">
    <name type="scientific">Pleurodeles waltl</name>
    <name type="common">Iberian ribbed newt</name>
    <dbReference type="NCBI Taxonomy" id="8319"/>
    <lineage>
        <taxon>Eukaryota</taxon>
        <taxon>Metazoa</taxon>
        <taxon>Chordata</taxon>
        <taxon>Craniata</taxon>
        <taxon>Vertebrata</taxon>
        <taxon>Euteleostomi</taxon>
        <taxon>Amphibia</taxon>
        <taxon>Batrachia</taxon>
        <taxon>Caudata</taxon>
        <taxon>Salamandroidea</taxon>
        <taxon>Salamandridae</taxon>
        <taxon>Pleurodelinae</taxon>
        <taxon>Pleurodeles</taxon>
    </lineage>
</organism>
<name>A0AAV7N961_PLEWA</name>
<keyword evidence="2" id="KW-1185">Reference proteome</keyword>
<dbReference type="Proteomes" id="UP001066276">
    <property type="component" value="Chromosome 8"/>
</dbReference>
<reference evidence="1" key="1">
    <citation type="journal article" date="2022" name="bioRxiv">
        <title>Sequencing and chromosome-scale assembly of the giantPleurodeles waltlgenome.</title>
        <authorList>
            <person name="Brown T."/>
            <person name="Elewa A."/>
            <person name="Iarovenko S."/>
            <person name="Subramanian E."/>
            <person name="Araus A.J."/>
            <person name="Petzold A."/>
            <person name="Susuki M."/>
            <person name="Suzuki K.-i.T."/>
            <person name="Hayashi T."/>
            <person name="Toyoda A."/>
            <person name="Oliveira C."/>
            <person name="Osipova E."/>
            <person name="Leigh N.D."/>
            <person name="Simon A."/>
            <person name="Yun M.H."/>
        </authorList>
    </citation>
    <scope>NUCLEOTIDE SEQUENCE</scope>
    <source>
        <strain evidence="1">20211129_DDA</strain>
        <tissue evidence="1">Liver</tissue>
    </source>
</reference>
<protein>
    <submittedName>
        <fullName evidence="1">Uncharacterized protein</fullName>
    </submittedName>
</protein>
<gene>
    <name evidence="1" type="ORF">NDU88_000830</name>
</gene>
<evidence type="ECO:0000313" key="1">
    <source>
        <dbReference type="EMBL" id="KAJ1112568.1"/>
    </source>
</evidence>
<comment type="caution">
    <text evidence="1">The sequence shown here is derived from an EMBL/GenBank/DDBJ whole genome shotgun (WGS) entry which is preliminary data.</text>
</comment>